<feature type="short sequence motif" description="GXGXXG" evidence="3">
    <location>
        <begin position="18"/>
        <end position="23"/>
    </location>
</feature>
<dbReference type="KEGG" id="sfc:Spiaf_0298"/>
<keyword evidence="3" id="KW-0378">Hydrolase</keyword>
<evidence type="ECO:0000256" key="3">
    <source>
        <dbReference type="PROSITE-ProRule" id="PRU01161"/>
    </source>
</evidence>
<dbReference type="PATRIC" id="fig|889378.3.peg.304"/>
<feature type="active site" description="Nucleophile" evidence="3">
    <location>
        <position position="57"/>
    </location>
</feature>
<dbReference type="HOGENOM" id="CLU_000288_144_9_12"/>
<evidence type="ECO:0000313" key="5">
    <source>
        <dbReference type="EMBL" id="AFG36406.1"/>
    </source>
</evidence>
<gene>
    <name evidence="5" type="ordered locus">Spiaf_0298</name>
</gene>
<dbReference type="RefSeq" id="WP_014454404.1">
    <property type="nucleotide sequence ID" value="NC_017098.1"/>
</dbReference>
<dbReference type="PANTHER" id="PTHR32176">
    <property type="entry name" value="XYLOSE ISOMERASE"/>
    <property type="match status" value="1"/>
</dbReference>
<dbReference type="Pfam" id="PF01734">
    <property type="entry name" value="Patatin"/>
    <property type="match status" value="1"/>
</dbReference>
<protein>
    <submittedName>
        <fullName evidence="5">Patatin</fullName>
    </submittedName>
</protein>
<keyword evidence="2 3" id="KW-0443">Lipid metabolism</keyword>
<dbReference type="STRING" id="889378.Spiaf_0298"/>
<evidence type="ECO:0000256" key="2">
    <source>
        <dbReference type="ARBA" id="ARBA00023098"/>
    </source>
</evidence>
<dbReference type="PROSITE" id="PS51635">
    <property type="entry name" value="PNPLA"/>
    <property type="match status" value="1"/>
</dbReference>
<dbReference type="eggNOG" id="COG3621">
    <property type="taxonomic scope" value="Bacteria"/>
</dbReference>
<dbReference type="InterPro" id="IPR016035">
    <property type="entry name" value="Acyl_Trfase/lysoPLipase"/>
</dbReference>
<dbReference type="InterPro" id="IPR002641">
    <property type="entry name" value="PNPLA_dom"/>
</dbReference>
<reference evidence="6" key="1">
    <citation type="journal article" date="2013" name="Stand. Genomic Sci.">
        <title>Complete genome sequence of the halophilic bacterium Spirochaeta africana type strain (Z-7692(T)) from the alkaline Lake Magadi in the East African Rift.</title>
        <authorList>
            <person name="Liolos K."/>
            <person name="Abt B."/>
            <person name="Scheuner C."/>
            <person name="Teshima H."/>
            <person name="Held B."/>
            <person name="Lapidus A."/>
            <person name="Nolan M."/>
            <person name="Lucas S."/>
            <person name="Deshpande S."/>
            <person name="Cheng J.F."/>
            <person name="Tapia R."/>
            <person name="Goodwin L.A."/>
            <person name="Pitluck S."/>
            <person name="Pagani I."/>
            <person name="Ivanova N."/>
            <person name="Mavromatis K."/>
            <person name="Mikhailova N."/>
            <person name="Huntemann M."/>
            <person name="Pati A."/>
            <person name="Chen A."/>
            <person name="Palaniappan K."/>
            <person name="Land M."/>
            <person name="Rohde M."/>
            <person name="Tindall B.J."/>
            <person name="Detter J.C."/>
            <person name="Goker M."/>
            <person name="Bristow J."/>
            <person name="Eisen J.A."/>
            <person name="Markowitz V."/>
            <person name="Hugenholtz P."/>
            <person name="Woyke T."/>
            <person name="Klenk H.P."/>
            <person name="Kyrpides N.C."/>
        </authorList>
    </citation>
    <scope>NUCLEOTIDE SEQUENCE</scope>
    <source>
        <strain evidence="6">ATCC 700263 / DSM 8902 / Z-7692</strain>
    </source>
</reference>
<evidence type="ECO:0000313" key="6">
    <source>
        <dbReference type="Proteomes" id="UP000007383"/>
    </source>
</evidence>
<feature type="short sequence motif" description="DGA/G" evidence="3">
    <location>
        <begin position="218"/>
        <end position="220"/>
    </location>
</feature>
<dbReference type="OrthoDB" id="9807112at2"/>
<keyword evidence="3" id="KW-0442">Lipid degradation</keyword>
<keyword evidence="6" id="KW-1185">Reference proteome</keyword>
<dbReference type="PANTHER" id="PTHR32176:SF92">
    <property type="entry name" value="XYLOSE ISOMERASE"/>
    <property type="match status" value="1"/>
</dbReference>
<feature type="active site" description="Proton acceptor" evidence="3">
    <location>
        <position position="218"/>
    </location>
</feature>
<feature type="short sequence motif" description="GXSXG" evidence="3">
    <location>
        <begin position="55"/>
        <end position="59"/>
    </location>
</feature>
<dbReference type="GO" id="GO:0004620">
    <property type="term" value="F:phospholipase activity"/>
    <property type="evidence" value="ECO:0007669"/>
    <property type="project" value="TreeGrafter"/>
</dbReference>
<dbReference type="GO" id="GO:0047372">
    <property type="term" value="F:monoacylglycerol lipase activity"/>
    <property type="evidence" value="ECO:0007669"/>
    <property type="project" value="TreeGrafter"/>
</dbReference>
<name>H9UFW3_SPIAZ</name>
<comment type="similarity">
    <text evidence="1">Belongs to the patatin family.</text>
</comment>
<evidence type="ECO:0000256" key="1">
    <source>
        <dbReference type="ARBA" id="ARBA00010240"/>
    </source>
</evidence>
<dbReference type="Gene3D" id="3.40.1090.10">
    <property type="entry name" value="Cytosolic phospholipase A2 catalytic domain"/>
    <property type="match status" value="1"/>
</dbReference>
<accession>H9UFW3</accession>
<evidence type="ECO:0000259" key="4">
    <source>
        <dbReference type="PROSITE" id="PS51635"/>
    </source>
</evidence>
<dbReference type="SUPFAM" id="SSF52151">
    <property type="entry name" value="FabD/lysophospholipase-like"/>
    <property type="match status" value="1"/>
</dbReference>
<dbReference type="EMBL" id="CP003282">
    <property type="protein sequence ID" value="AFG36406.1"/>
    <property type="molecule type" value="Genomic_DNA"/>
</dbReference>
<dbReference type="Proteomes" id="UP000007383">
    <property type="component" value="Chromosome"/>
</dbReference>
<dbReference type="AlphaFoldDB" id="H9UFW3"/>
<organism evidence="5 6">
    <name type="scientific">Spirochaeta africana (strain ATCC 700263 / DSM 8902 / Z-7692)</name>
    <dbReference type="NCBI Taxonomy" id="889378"/>
    <lineage>
        <taxon>Bacteria</taxon>
        <taxon>Pseudomonadati</taxon>
        <taxon>Spirochaetota</taxon>
        <taxon>Spirochaetia</taxon>
        <taxon>Spirochaetales</taxon>
        <taxon>Spirochaetaceae</taxon>
        <taxon>Spirochaeta</taxon>
    </lineage>
</organism>
<sequence length="355" mass="40389">MLGRLFRRKTVTILSIDGGGIRGLLAARVLERLEQLLQERGDNRPFREHFDLIAGSSTGALIGLGLAMPPRAGITFLKGAPAQNQSGEFSISRICEMYNRMGSTIFPPDRFFSLRTVRQAFSQKYSAKPFERLLHAIFGDASLQDCRTNVLVTAYDTVRRTPHLFKQRLDRPGRDENFYLRDVARATAAAPTYFRPALIHPISADHTTTLIQEYCLIDGAVYANNPTMAAYIEARKIYPKARRFLIVSLGSGQLHGAYQYDDIRNWGYMDWVSPMRNVPIFTIMNDAQTLVTDYQLTKLPGVQFYRINDRLDKHISEDMDDSSPQNLLAIEEFARTILQRFDGVLREIADTLSRR</sequence>
<dbReference type="GO" id="GO:0016042">
    <property type="term" value="P:lipid catabolic process"/>
    <property type="evidence" value="ECO:0007669"/>
    <property type="project" value="UniProtKB-UniRule"/>
</dbReference>
<proteinExistence type="inferred from homology"/>
<feature type="domain" description="PNPLA" evidence="4">
    <location>
        <begin position="14"/>
        <end position="231"/>
    </location>
</feature>